<name>A0A2Z2P0H7_9GAMM</name>
<dbReference type="KEGG" id="gai:IMCC3135_31235"/>
<feature type="domain" description="Autotransporter" evidence="2">
    <location>
        <begin position="203"/>
        <end position="489"/>
    </location>
</feature>
<organism evidence="3 4">
    <name type="scientific">Granulosicoccus antarcticus IMCC3135</name>
    <dbReference type="NCBI Taxonomy" id="1192854"/>
    <lineage>
        <taxon>Bacteria</taxon>
        <taxon>Pseudomonadati</taxon>
        <taxon>Pseudomonadota</taxon>
        <taxon>Gammaproteobacteria</taxon>
        <taxon>Chromatiales</taxon>
        <taxon>Granulosicoccaceae</taxon>
        <taxon>Granulosicoccus</taxon>
    </lineage>
</organism>
<feature type="region of interest" description="Disordered" evidence="1">
    <location>
        <begin position="154"/>
        <end position="174"/>
    </location>
</feature>
<dbReference type="InterPro" id="IPR005546">
    <property type="entry name" value="Autotransporte_beta"/>
</dbReference>
<dbReference type="InterPro" id="IPR036709">
    <property type="entry name" value="Autotransporte_beta_dom_sf"/>
</dbReference>
<dbReference type="Gene3D" id="2.40.128.130">
    <property type="entry name" value="Autotransporter beta-domain"/>
    <property type="match status" value="1"/>
</dbReference>
<evidence type="ECO:0000313" key="3">
    <source>
        <dbReference type="EMBL" id="ASJ76295.1"/>
    </source>
</evidence>
<evidence type="ECO:0000259" key="2">
    <source>
        <dbReference type="PROSITE" id="PS51208"/>
    </source>
</evidence>
<proteinExistence type="predicted"/>
<dbReference type="EMBL" id="CP018632">
    <property type="protein sequence ID" value="ASJ76295.1"/>
    <property type="molecule type" value="Genomic_DNA"/>
</dbReference>
<gene>
    <name evidence="3" type="ORF">IMCC3135_31235</name>
</gene>
<reference evidence="3 4" key="1">
    <citation type="submission" date="2016-12" db="EMBL/GenBank/DDBJ databases">
        <authorList>
            <person name="Song W.-J."/>
            <person name="Kurnit D.M."/>
        </authorList>
    </citation>
    <scope>NUCLEOTIDE SEQUENCE [LARGE SCALE GENOMIC DNA]</scope>
    <source>
        <strain evidence="3 4">IMCC3135</strain>
    </source>
</reference>
<evidence type="ECO:0000256" key="1">
    <source>
        <dbReference type="SAM" id="MobiDB-lite"/>
    </source>
</evidence>
<dbReference type="Proteomes" id="UP000250079">
    <property type="component" value="Chromosome"/>
</dbReference>
<evidence type="ECO:0000313" key="4">
    <source>
        <dbReference type="Proteomes" id="UP000250079"/>
    </source>
</evidence>
<dbReference type="AlphaFoldDB" id="A0A2Z2P0H7"/>
<dbReference type="Pfam" id="PF03797">
    <property type="entry name" value="Autotransporter"/>
    <property type="match status" value="1"/>
</dbReference>
<protein>
    <recommendedName>
        <fullName evidence="2">Autotransporter domain-containing protein</fullName>
    </recommendedName>
</protein>
<sequence length="490" mass="53011">MKKDNIGIFELLTQSSFNPYNQDLIMMTQVRKYRLGITTTLILSCVTTFIPQHAQAQQLVVDVNVFGFNSNQENASQQLAGACTAVADDTSEAAMDLLNTCQLIDDLDQNNPDDVVRLQEILNTFAPEEAFSVNDSIVYVSDYQTTNVLSRINSLRRSPPTTDADSDSSESYWQSGSSSTLAFLGKDSATEQRATGGGAAAVGPLSRVGLFFSGQFSSGDVDGSTYEQDADISSNSFTTVADYRLTDSIVAGIGFGVLQNETTFSNVDGGTDSEGFNLTAFGSWYKESAGYIDVVLDFGTNSHDLERGIGNDPSAPVLAQSSTDSSAFSFSIGAGRYFSISNWDLGGYLRLSLTNGTIDGYTEEASNNNDGSGSVFSLDSQKAESTTMVIGVEASRVISTSKAILIPVLRIEYESENEDRKDDLTATLVTSQISTSYRGTERDTAYTNLGLGGSAVFKNGKSAYAFYETHLQHDFVTQNWIKFGLRLEFQ</sequence>
<keyword evidence="4" id="KW-1185">Reference proteome</keyword>
<accession>A0A2Z2P0H7</accession>
<dbReference type="SUPFAM" id="SSF103515">
    <property type="entry name" value="Autotransporter"/>
    <property type="match status" value="1"/>
</dbReference>
<feature type="compositionally biased region" description="Low complexity" evidence="1">
    <location>
        <begin position="158"/>
        <end position="174"/>
    </location>
</feature>
<dbReference type="SMART" id="SM00869">
    <property type="entry name" value="Autotransporter"/>
    <property type="match status" value="1"/>
</dbReference>
<dbReference type="PROSITE" id="PS51208">
    <property type="entry name" value="AUTOTRANSPORTER"/>
    <property type="match status" value="1"/>
</dbReference>